<evidence type="ECO:0000256" key="8">
    <source>
        <dbReference type="SAM" id="Coils"/>
    </source>
</evidence>
<dbReference type="EMBL" id="SNYW01000006">
    <property type="protein sequence ID" value="TDQ83872.1"/>
    <property type="molecule type" value="Genomic_DNA"/>
</dbReference>
<dbReference type="Proteomes" id="UP000295783">
    <property type="component" value="Unassembled WGS sequence"/>
</dbReference>
<dbReference type="InterPro" id="IPR058627">
    <property type="entry name" value="MdtA-like_C"/>
</dbReference>
<feature type="domain" description="Multidrug resistance protein MdtA-like alpha-helical hairpin" evidence="11">
    <location>
        <begin position="137"/>
        <end position="204"/>
    </location>
</feature>
<keyword evidence="5" id="KW-0997">Cell inner membrane</keyword>
<keyword evidence="3" id="KW-0813">Transport</keyword>
<dbReference type="Pfam" id="PF25967">
    <property type="entry name" value="RND-MFP_C"/>
    <property type="match status" value="1"/>
</dbReference>
<feature type="coiled-coil region" evidence="8">
    <location>
        <begin position="127"/>
        <end position="202"/>
    </location>
</feature>
<feature type="region of interest" description="Disordered" evidence="9">
    <location>
        <begin position="1"/>
        <end position="22"/>
    </location>
</feature>
<dbReference type="InterPro" id="IPR006143">
    <property type="entry name" value="RND_pump_MFP"/>
</dbReference>
<sequence length="409" mass="43908">MILTEEAARHRQEVPRPASLAGYAPPHRRRRRLWPWTLLVLFLAAAGAGAYWYGSVATAATGPRHVFATAQRGDIENNVAAVGLIEPRDYVDVGAQVSGQIEALHVALGDEVEKGALLAELDARVLKSQVAANQAQLRNLAAQLKERQAQHQLAREEHAREQGLMALNATSQSALDTAAANLRVAEAQIASTRAAIEQTQSNLDGDLANLGYTRIYAPMSGTVVTLDARLGQTLNANQTAPIILRIADLDTMTVKAQVSEADISSLRLGMAAHFTTLGEPDRRWSGTLRQILPTPEEVNGVILYNALFDVANTDRRLMTQMSAQVSFIVAAAQDVVTVPVSALRKTAGGGWEVQVADDLGNLAARKVEIGIRNRSQVEVAYGLAAGERVVVGVQSGDTQSGGMRLRGFF</sequence>
<evidence type="ECO:0000256" key="3">
    <source>
        <dbReference type="ARBA" id="ARBA00022448"/>
    </source>
</evidence>
<dbReference type="Gene3D" id="2.40.420.20">
    <property type="match status" value="1"/>
</dbReference>
<keyword evidence="6 8" id="KW-0175">Coiled coil</keyword>
<keyword evidence="4" id="KW-1003">Cell membrane</keyword>
<evidence type="ECO:0000259" key="12">
    <source>
        <dbReference type="Pfam" id="PF25917"/>
    </source>
</evidence>
<dbReference type="InterPro" id="IPR058624">
    <property type="entry name" value="MdtA-like_HH"/>
</dbReference>
<dbReference type="Pfam" id="PF25944">
    <property type="entry name" value="Beta-barrel_RND"/>
    <property type="match status" value="1"/>
</dbReference>
<comment type="subcellular location">
    <subcellularLocation>
        <location evidence="1">Cell membrane</location>
    </subcellularLocation>
</comment>
<feature type="domain" description="Multidrug resistance protein MdtA-like C-terminal permuted SH3" evidence="14">
    <location>
        <begin position="334"/>
        <end position="392"/>
    </location>
</feature>
<evidence type="ECO:0000259" key="11">
    <source>
        <dbReference type="Pfam" id="PF25876"/>
    </source>
</evidence>
<name>A0A4R6WQK8_9PROT</name>
<organism evidence="15 16">
    <name type="scientific">Dongia mobilis</name>
    <dbReference type="NCBI Taxonomy" id="578943"/>
    <lineage>
        <taxon>Bacteria</taxon>
        <taxon>Pseudomonadati</taxon>
        <taxon>Pseudomonadota</taxon>
        <taxon>Alphaproteobacteria</taxon>
        <taxon>Rhodospirillales</taxon>
        <taxon>Dongiaceae</taxon>
        <taxon>Dongia</taxon>
    </lineage>
</organism>
<dbReference type="GO" id="GO:0019898">
    <property type="term" value="C:extrinsic component of membrane"/>
    <property type="evidence" value="ECO:0007669"/>
    <property type="project" value="InterPro"/>
</dbReference>
<evidence type="ECO:0000256" key="10">
    <source>
        <dbReference type="SAM" id="Phobius"/>
    </source>
</evidence>
<evidence type="ECO:0000256" key="4">
    <source>
        <dbReference type="ARBA" id="ARBA00022475"/>
    </source>
</evidence>
<evidence type="ECO:0000256" key="1">
    <source>
        <dbReference type="ARBA" id="ARBA00004236"/>
    </source>
</evidence>
<proteinExistence type="inferred from homology"/>
<reference evidence="15 16" key="1">
    <citation type="submission" date="2019-03" db="EMBL/GenBank/DDBJ databases">
        <title>Genomic Encyclopedia of Type Strains, Phase III (KMG-III): the genomes of soil and plant-associated and newly described type strains.</title>
        <authorList>
            <person name="Whitman W."/>
        </authorList>
    </citation>
    <scope>NUCLEOTIDE SEQUENCE [LARGE SCALE GENOMIC DNA]</scope>
    <source>
        <strain evidence="15 16">CGMCC 1.7660</strain>
    </source>
</reference>
<comment type="similarity">
    <text evidence="2">Belongs to the membrane fusion protein (MFP) (TC 8.A.1) family.</text>
</comment>
<feature type="domain" description="Multidrug resistance protein MdtA-like beta-barrel" evidence="13">
    <location>
        <begin position="251"/>
        <end position="327"/>
    </location>
</feature>
<keyword evidence="7 10" id="KW-0472">Membrane</keyword>
<evidence type="ECO:0000256" key="6">
    <source>
        <dbReference type="ARBA" id="ARBA00023054"/>
    </source>
</evidence>
<dbReference type="Gene3D" id="6.10.140.1990">
    <property type="match status" value="1"/>
</dbReference>
<dbReference type="GO" id="GO:0030313">
    <property type="term" value="C:cell envelope"/>
    <property type="evidence" value="ECO:0007669"/>
    <property type="project" value="UniProtKB-SubCell"/>
</dbReference>
<dbReference type="GO" id="GO:0015562">
    <property type="term" value="F:efflux transmembrane transporter activity"/>
    <property type="evidence" value="ECO:0007669"/>
    <property type="project" value="TreeGrafter"/>
</dbReference>
<keyword evidence="10" id="KW-0812">Transmembrane</keyword>
<accession>A0A4R6WQK8</accession>
<dbReference type="RefSeq" id="WP_166644949.1">
    <property type="nucleotide sequence ID" value="NZ_SNYW01000006.1"/>
</dbReference>
<evidence type="ECO:0000256" key="5">
    <source>
        <dbReference type="ARBA" id="ARBA00022519"/>
    </source>
</evidence>
<gene>
    <name evidence="15" type="ORF">A8950_0416</name>
</gene>
<evidence type="ECO:0000256" key="2">
    <source>
        <dbReference type="ARBA" id="ARBA00009477"/>
    </source>
</evidence>
<dbReference type="GO" id="GO:1990195">
    <property type="term" value="C:macrolide transmembrane transporter complex"/>
    <property type="evidence" value="ECO:0007669"/>
    <property type="project" value="InterPro"/>
</dbReference>
<dbReference type="GO" id="GO:1990281">
    <property type="term" value="C:efflux pump complex"/>
    <property type="evidence" value="ECO:0007669"/>
    <property type="project" value="TreeGrafter"/>
</dbReference>
<evidence type="ECO:0000259" key="13">
    <source>
        <dbReference type="Pfam" id="PF25944"/>
    </source>
</evidence>
<feature type="compositionally biased region" description="Basic and acidic residues" evidence="9">
    <location>
        <begin position="1"/>
        <end position="14"/>
    </location>
</feature>
<feature type="transmembrane region" description="Helical" evidence="10">
    <location>
        <begin position="33"/>
        <end position="54"/>
    </location>
</feature>
<evidence type="ECO:0000313" key="16">
    <source>
        <dbReference type="Proteomes" id="UP000295783"/>
    </source>
</evidence>
<dbReference type="Gene3D" id="2.40.50.100">
    <property type="match status" value="1"/>
</dbReference>
<dbReference type="InterPro" id="IPR030190">
    <property type="entry name" value="MacA_alpha-hairpin_sf"/>
</dbReference>
<dbReference type="InterPro" id="IPR058626">
    <property type="entry name" value="MdtA-like_b-barrel"/>
</dbReference>
<dbReference type="InterPro" id="IPR058625">
    <property type="entry name" value="MdtA-like_BSH"/>
</dbReference>
<protein>
    <submittedName>
        <fullName evidence="15">Macrolide-specific efflux system membrane fusion protein</fullName>
    </submittedName>
</protein>
<comment type="caution">
    <text evidence="15">The sequence shown here is derived from an EMBL/GenBank/DDBJ whole genome shotgun (WGS) entry which is preliminary data.</text>
</comment>
<evidence type="ECO:0000256" key="9">
    <source>
        <dbReference type="SAM" id="MobiDB-lite"/>
    </source>
</evidence>
<dbReference type="PANTHER" id="PTHR30469:SF33">
    <property type="entry name" value="SLR1207 PROTEIN"/>
    <property type="match status" value="1"/>
</dbReference>
<dbReference type="SUPFAM" id="SSF111369">
    <property type="entry name" value="HlyD-like secretion proteins"/>
    <property type="match status" value="1"/>
</dbReference>
<dbReference type="GO" id="GO:1990961">
    <property type="term" value="P:xenobiotic detoxification by transmembrane export across the plasma membrane"/>
    <property type="evidence" value="ECO:0007669"/>
    <property type="project" value="InterPro"/>
</dbReference>
<dbReference type="NCBIfam" id="TIGR01730">
    <property type="entry name" value="RND_mfp"/>
    <property type="match status" value="1"/>
</dbReference>
<dbReference type="Pfam" id="PF25917">
    <property type="entry name" value="BSH_RND"/>
    <property type="match status" value="1"/>
</dbReference>
<dbReference type="PANTHER" id="PTHR30469">
    <property type="entry name" value="MULTIDRUG RESISTANCE PROTEIN MDTA"/>
    <property type="match status" value="1"/>
</dbReference>
<evidence type="ECO:0000313" key="15">
    <source>
        <dbReference type="EMBL" id="TDQ83872.1"/>
    </source>
</evidence>
<dbReference type="AlphaFoldDB" id="A0A4R6WQK8"/>
<keyword evidence="10" id="KW-1133">Transmembrane helix</keyword>
<keyword evidence="16" id="KW-1185">Reference proteome</keyword>
<dbReference type="Pfam" id="PF25876">
    <property type="entry name" value="HH_MFP_RND"/>
    <property type="match status" value="1"/>
</dbReference>
<evidence type="ECO:0000256" key="7">
    <source>
        <dbReference type="ARBA" id="ARBA00023136"/>
    </source>
</evidence>
<feature type="domain" description="Multidrug resistance protein MdtA-like barrel-sandwich hybrid" evidence="12">
    <location>
        <begin position="91"/>
        <end position="244"/>
    </location>
</feature>
<dbReference type="Gene3D" id="2.40.30.170">
    <property type="match status" value="1"/>
</dbReference>
<evidence type="ECO:0000259" key="14">
    <source>
        <dbReference type="Pfam" id="PF25967"/>
    </source>
</evidence>